<dbReference type="PRINTS" id="PR00131">
    <property type="entry name" value="GLHYDRLASE1"/>
</dbReference>
<evidence type="ECO:0000313" key="4">
    <source>
        <dbReference type="Proteomes" id="UP000663829"/>
    </source>
</evidence>
<dbReference type="Gene3D" id="3.20.20.80">
    <property type="entry name" value="Glycosidases"/>
    <property type="match status" value="1"/>
</dbReference>
<dbReference type="AlphaFoldDB" id="A0A816DAA0"/>
<dbReference type="Pfam" id="PF00232">
    <property type="entry name" value="Glyco_hydro_1"/>
    <property type="match status" value="1"/>
</dbReference>
<dbReference type="EMBL" id="CAJOBC010112514">
    <property type="protein sequence ID" value="CAF4535506.1"/>
    <property type="molecule type" value="Genomic_DNA"/>
</dbReference>
<dbReference type="InterPro" id="IPR006439">
    <property type="entry name" value="HAD-SF_hydro_IA"/>
</dbReference>
<dbReference type="PROSITE" id="PS00572">
    <property type="entry name" value="GLYCOSYL_HYDROL_F1_1"/>
    <property type="match status" value="1"/>
</dbReference>
<dbReference type="Proteomes" id="UP000681722">
    <property type="component" value="Unassembled WGS sequence"/>
</dbReference>
<reference evidence="2" key="1">
    <citation type="submission" date="2021-02" db="EMBL/GenBank/DDBJ databases">
        <authorList>
            <person name="Nowell W R."/>
        </authorList>
    </citation>
    <scope>NUCLEOTIDE SEQUENCE</scope>
</reference>
<dbReference type="PANTHER" id="PTHR43611">
    <property type="entry name" value="ALPHA-D-GLUCOSE 1-PHOSPHATE PHOSPHATASE"/>
    <property type="match status" value="1"/>
</dbReference>
<accession>A0A816DAA0</accession>
<name>A0A816DAA0_9BILA</name>
<feature type="non-terminal residue" evidence="2">
    <location>
        <position position="1"/>
    </location>
</feature>
<dbReference type="PANTHER" id="PTHR43611:SF3">
    <property type="entry name" value="FLAVIN MONONUCLEOTIDE HYDROLASE 1, CHLOROPLATIC"/>
    <property type="match status" value="1"/>
</dbReference>
<dbReference type="SUPFAM" id="SSF51445">
    <property type="entry name" value="(Trans)glycosidases"/>
    <property type="match status" value="1"/>
</dbReference>
<organism evidence="2 4">
    <name type="scientific">Didymodactylos carnosus</name>
    <dbReference type="NCBI Taxonomy" id="1234261"/>
    <lineage>
        <taxon>Eukaryota</taxon>
        <taxon>Metazoa</taxon>
        <taxon>Spiralia</taxon>
        <taxon>Gnathifera</taxon>
        <taxon>Rotifera</taxon>
        <taxon>Eurotatoria</taxon>
        <taxon>Bdelloidea</taxon>
        <taxon>Philodinida</taxon>
        <taxon>Philodinidae</taxon>
        <taxon>Didymodactylos</taxon>
    </lineage>
</organism>
<dbReference type="InterPro" id="IPR023214">
    <property type="entry name" value="HAD_sf"/>
</dbReference>
<dbReference type="InterPro" id="IPR001360">
    <property type="entry name" value="Glyco_hydro_1"/>
</dbReference>
<dbReference type="Pfam" id="PF00702">
    <property type="entry name" value="Hydrolase"/>
    <property type="match status" value="1"/>
</dbReference>
<dbReference type="InterPro" id="IPR036412">
    <property type="entry name" value="HAD-like_sf"/>
</dbReference>
<feature type="active site" description="Nucleophile" evidence="1">
    <location>
        <position position="36"/>
    </location>
</feature>
<dbReference type="OrthoDB" id="65569at2759"/>
<proteinExistence type="predicted"/>
<gene>
    <name evidence="2" type="ORF">GPM918_LOCUS44496</name>
    <name evidence="3" type="ORF">SRO942_LOCUS46371</name>
</gene>
<dbReference type="InterPro" id="IPR018120">
    <property type="entry name" value="Glyco_hydro_1_AS"/>
</dbReference>
<dbReference type="GO" id="GO:0005975">
    <property type="term" value="P:carbohydrate metabolic process"/>
    <property type="evidence" value="ECO:0007669"/>
    <property type="project" value="InterPro"/>
</dbReference>
<comment type="caution">
    <text evidence="2">The sequence shown here is derived from an EMBL/GenBank/DDBJ whole genome shotgun (WGS) entry which is preliminary data.</text>
</comment>
<dbReference type="SUPFAM" id="SSF56784">
    <property type="entry name" value="HAD-like"/>
    <property type="match status" value="1"/>
</dbReference>
<dbReference type="EMBL" id="CAJNOQ010044446">
    <property type="protein sequence ID" value="CAF1633343.1"/>
    <property type="molecule type" value="Genomic_DNA"/>
</dbReference>
<dbReference type="Gene3D" id="3.40.50.1000">
    <property type="entry name" value="HAD superfamily/HAD-like"/>
    <property type="match status" value="1"/>
</dbReference>
<dbReference type="Proteomes" id="UP000663829">
    <property type="component" value="Unassembled WGS sequence"/>
</dbReference>
<evidence type="ECO:0000313" key="3">
    <source>
        <dbReference type="EMBL" id="CAF4535506.1"/>
    </source>
</evidence>
<dbReference type="NCBIfam" id="TIGR01509">
    <property type="entry name" value="HAD-SF-IA-v3"/>
    <property type="match status" value="1"/>
</dbReference>
<keyword evidence="4" id="KW-1185">Reference proteome</keyword>
<dbReference type="InterPro" id="IPR017853">
    <property type="entry name" value="GH"/>
</dbReference>
<dbReference type="GO" id="GO:0004553">
    <property type="term" value="F:hydrolase activity, hydrolyzing O-glycosyl compounds"/>
    <property type="evidence" value="ECO:0007669"/>
    <property type="project" value="InterPro"/>
</dbReference>
<evidence type="ECO:0000256" key="1">
    <source>
        <dbReference type="PROSITE-ProRule" id="PRU10055"/>
    </source>
</evidence>
<evidence type="ECO:0000313" key="2">
    <source>
        <dbReference type="EMBL" id="CAF1633343.1"/>
    </source>
</evidence>
<protein>
    <submittedName>
        <fullName evidence="2">Uncharacterized protein</fullName>
    </submittedName>
</protein>
<sequence>TANDRYTIYGEGLYRALKELDQELSKPCNLPIYVVENGIGTNNDEHRTLFFQRYLFALGHAIADGIDVRGYAYWSLIDNNEWGRIDKFLVFTDSMAALGQARVRIFEILEKIPAVGENYPLAYDDHGRHLPNIMCDWLSGTQTPEIIYEQVLRFVDEHPYEFKSSWEQEVICRVARLMFTPENFAKTRKIYPAAIKFVQSCIDSGHTVYILSNWDAYSFDIMKNRYPEFFNLFEDRIVISGTTGTIKPDVSIFQYLLTRFNLNPIECIFIDDRPENIAAAQNLNMHTILCEPKKNFLGLSRPDYRWLNNQINAIICSRIQAA</sequence>